<reference evidence="1" key="1">
    <citation type="submission" date="2020-03" db="EMBL/GenBank/DDBJ databases">
        <title>The deep terrestrial virosphere.</title>
        <authorList>
            <person name="Holmfeldt K."/>
            <person name="Nilsson E."/>
            <person name="Simone D."/>
            <person name="Lopez-Fernandez M."/>
            <person name="Wu X."/>
            <person name="de Brujin I."/>
            <person name="Lundin D."/>
            <person name="Andersson A."/>
            <person name="Bertilsson S."/>
            <person name="Dopson M."/>
        </authorList>
    </citation>
    <scope>NUCLEOTIDE SEQUENCE</scope>
    <source>
        <strain evidence="1">TM448B02675</strain>
    </source>
</reference>
<organism evidence="1">
    <name type="scientific">viral metagenome</name>
    <dbReference type="NCBI Taxonomy" id="1070528"/>
    <lineage>
        <taxon>unclassified sequences</taxon>
        <taxon>metagenomes</taxon>
        <taxon>organismal metagenomes</taxon>
    </lineage>
</organism>
<sequence length="73" mass="8168">MKKRETLNGLVVAALETSGPMKANRLYGKIMADHPEVMRSEKVEAFKSFVQVLNQFGGVERVPGDRYAKSKNL</sequence>
<protein>
    <submittedName>
        <fullName evidence="1">Uncharacterized protein</fullName>
    </submittedName>
</protein>
<evidence type="ECO:0000313" key="1">
    <source>
        <dbReference type="EMBL" id="QJI01656.1"/>
    </source>
</evidence>
<dbReference type="EMBL" id="MT144940">
    <property type="protein sequence ID" value="QJI01656.1"/>
    <property type="molecule type" value="Genomic_DNA"/>
</dbReference>
<gene>
    <name evidence="1" type="ORF">TM448B02675_0003</name>
</gene>
<proteinExistence type="predicted"/>
<name>A0A6M3XZG7_9ZZZZ</name>
<dbReference type="AlphaFoldDB" id="A0A6M3XZG7"/>
<accession>A0A6M3XZG7</accession>